<dbReference type="Pfam" id="PF07332">
    <property type="entry name" value="Phage_holin_3_6"/>
    <property type="match status" value="1"/>
</dbReference>
<feature type="transmembrane region" description="Helical" evidence="1">
    <location>
        <begin position="51"/>
        <end position="76"/>
    </location>
</feature>
<dbReference type="AlphaFoldDB" id="A0A369XLN1"/>
<comment type="caution">
    <text evidence="2">The sequence shown here is derived from an EMBL/GenBank/DDBJ whole genome shotgun (WGS) entry which is preliminary data.</text>
</comment>
<name>A0A369XLN1_9PROT</name>
<dbReference type="EMBL" id="QPGA01000045">
    <property type="protein sequence ID" value="RDE49359.1"/>
    <property type="molecule type" value="Genomic_DNA"/>
</dbReference>
<accession>A0A369XLN1</accession>
<evidence type="ECO:0000256" key="1">
    <source>
        <dbReference type="SAM" id="Phobius"/>
    </source>
</evidence>
<protein>
    <submittedName>
        <fullName evidence="2">Phage holin family protein</fullName>
    </submittedName>
</protein>
<dbReference type="Proteomes" id="UP000253831">
    <property type="component" value="Unassembled WGS sequence"/>
</dbReference>
<feature type="transmembrane region" description="Helical" evidence="1">
    <location>
        <begin position="82"/>
        <end position="103"/>
    </location>
</feature>
<organism evidence="2 3">
    <name type="scientific">Candidatus Accumulibacter meliphilus</name>
    <dbReference type="NCBI Taxonomy" id="2211374"/>
    <lineage>
        <taxon>Bacteria</taxon>
        <taxon>Pseudomonadati</taxon>
        <taxon>Pseudomonadota</taxon>
        <taxon>Betaproteobacteria</taxon>
        <taxon>Candidatus Accumulibacter</taxon>
    </lineage>
</organism>
<keyword evidence="1" id="KW-0812">Transmembrane</keyword>
<dbReference type="InterPro" id="IPR009937">
    <property type="entry name" value="Phage_holin_3_6"/>
</dbReference>
<proteinExistence type="predicted"/>
<evidence type="ECO:0000313" key="3">
    <source>
        <dbReference type="Proteomes" id="UP000253831"/>
    </source>
</evidence>
<reference evidence="2 3" key="1">
    <citation type="submission" date="2018-05" db="EMBL/GenBank/DDBJ databases">
        <title>Integrated omic analyses show evidence that a Ca. Accumulibacter phosphatis strain performs denitrification under micro-aerobic conditions.</title>
        <authorList>
            <person name="Camejo P.Y."/>
            <person name="Katherine M.D."/>
            <person name="Daniel N.R."/>
        </authorList>
    </citation>
    <scope>NUCLEOTIDE SEQUENCE [LARGE SCALE GENOMIC DNA]</scope>
    <source>
        <strain evidence="2">UW-LDO-IC</strain>
    </source>
</reference>
<sequence>MSDPTVSAGRAGRGLFTGTRNGALALLGSGRTRLELLGNELKEEKLRAVRLLLWSQIMVFCLALGTTLLVALLFAVYWENRVVLLASSGVLFIACSGLAYVALQRSMRRPEHLFAASLAQLDEDLRQLKQAAGDESRTD</sequence>
<gene>
    <name evidence="2" type="ORF">DVS81_17140</name>
</gene>
<evidence type="ECO:0000313" key="2">
    <source>
        <dbReference type="EMBL" id="RDE49359.1"/>
    </source>
</evidence>
<keyword evidence="1" id="KW-1133">Transmembrane helix</keyword>
<keyword evidence="1" id="KW-0472">Membrane</keyword>